<evidence type="ECO:0000256" key="1">
    <source>
        <dbReference type="SAM" id="SignalP"/>
    </source>
</evidence>
<organism evidence="2 3">
    <name type="scientific">Sphingobacterium athyrii</name>
    <dbReference type="NCBI Taxonomy" id="2152717"/>
    <lineage>
        <taxon>Bacteria</taxon>
        <taxon>Pseudomonadati</taxon>
        <taxon>Bacteroidota</taxon>
        <taxon>Sphingobacteriia</taxon>
        <taxon>Sphingobacteriales</taxon>
        <taxon>Sphingobacteriaceae</taxon>
        <taxon>Sphingobacterium</taxon>
    </lineage>
</organism>
<comment type="caution">
    <text evidence="2">The sequence shown here is derived from an EMBL/GenBank/DDBJ whole genome shotgun (WGS) entry which is preliminary data.</text>
</comment>
<feature type="signal peptide" evidence="1">
    <location>
        <begin position="1"/>
        <end position="21"/>
    </location>
</feature>
<dbReference type="SUPFAM" id="SSF49464">
    <property type="entry name" value="Carboxypeptidase regulatory domain-like"/>
    <property type="match status" value="1"/>
</dbReference>
<proteinExistence type="predicted"/>
<dbReference type="AlphaFoldDB" id="A0A363NP72"/>
<feature type="chain" id="PRO_5016858023" description="Carboxypeptidase-like regulatory domain-containing protein" evidence="1">
    <location>
        <begin position="22"/>
        <end position="252"/>
    </location>
</feature>
<dbReference type="Pfam" id="PF13715">
    <property type="entry name" value="CarbopepD_reg_2"/>
    <property type="match status" value="1"/>
</dbReference>
<name>A0A363NP72_9SPHI</name>
<sequence length="252" mass="29045">MKVSRLRLLLLLLFIANLSSAQDLKGTIKDRHSGDILIGVSIKLASRNIYSDAYGKFILSDIKLGDTITFSSIGYREEKYIVGNSNLDNLVIYMERTTILLDEVKINPLRNYKADSLKFREEFAKTFNYSKPKFKDIFITKSYSSNVPRHPNQASNSTASLISVDVLSVISMLGKKRNPQSKLQQKLIKEEEEQYLDNTFSKRMVQNLTGLKGDSLQTFMQLYRPNIDTVKYMSDYDIILYIKKSYQEYIKP</sequence>
<dbReference type="InterPro" id="IPR008969">
    <property type="entry name" value="CarboxyPept-like_regulatory"/>
</dbReference>
<keyword evidence="3" id="KW-1185">Reference proteome</keyword>
<dbReference type="OrthoDB" id="714262at2"/>
<accession>A0A363NP72</accession>
<gene>
    <name evidence="2" type="ORF">DCO56_20125</name>
</gene>
<evidence type="ECO:0008006" key="4">
    <source>
        <dbReference type="Google" id="ProtNLM"/>
    </source>
</evidence>
<protein>
    <recommendedName>
        <fullName evidence="4">Carboxypeptidase-like regulatory domain-containing protein</fullName>
    </recommendedName>
</protein>
<evidence type="ECO:0000313" key="3">
    <source>
        <dbReference type="Proteomes" id="UP000250831"/>
    </source>
</evidence>
<dbReference type="Proteomes" id="UP000250831">
    <property type="component" value="Unassembled WGS sequence"/>
</dbReference>
<dbReference type="EMBL" id="QCXX01000006">
    <property type="protein sequence ID" value="PUV22520.1"/>
    <property type="molecule type" value="Genomic_DNA"/>
</dbReference>
<keyword evidence="1" id="KW-0732">Signal</keyword>
<evidence type="ECO:0000313" key="2">
    <source>
        <dbReference type="EMBL" id="PUV22520.1"/>
    </source>
</evidence>
<reference evidence="2 3" key="1">
    <citation type="submission" date="2018-04" db="EMBL/GenBank/DDBJ databases">
        <title>Sphingobacterium sp. M46 Genome.</title>
        <authorList>
            <person name="Cheng J."/>
            <person name="Li Y."/>
        </authorList>
    </citation>
    <scope>NUCLEOTIDE SEQUENCE [LARGE SCALE GENOMIC DNA]</scope>
    <source>
        <strain evidence="2 3">M46</strain>
    </source>
</reference>